<dbReference type="RefSeq" id="WP_076532291.1">
    <property type="nucleotide sequence ID" value="NZ_BMEH01000005.1"/>
</dbReference>
<reference evidence="1 2" key="1">
    <citation type="submission" date="2017-01" db="EMBL/GenBank/DDBJ databases">
        <authorList>
            <person name="Mah S.A."/>
            <person name="Swanson W.J."/>
            <person name="Moy G.W."/>
            <person name="Vacquier V.D."/>
        </authorList>
    </citation>
    <scope>NUCLEOTIDE SEQUENCE [LARGE SCALE GENOMIC DNA]</scope>
    <source>
        <strain evidence="1 2">DSM 26375</strain>
    </source>
</reference>
<dbReference type="EMBL" id="FTOT01000005">
    <property type="protein sequence ID" value="SIT10735.1"/>
    <property type="molecule type" value="Genomic_DNA"/>
</dbReference>
<dbReference type="Proteomes" id="UP000186141">
    <property type="component" value="Unassembled WGS sequence"/>
</dbReference>
<keyword evidence="2" id="KW-1185">Reference proteome</keyword>
<organism evidence="1 2">
    <name type="scientific">Gemmobacter megaterium</name>
    <dbReference type="NCBI Taxonomy" id="1086013"/>
    <lineage>
        <taxon>Bacteria</taxon>
        <taxon>Pseudomonadati</taxon>
        <taxon>Pseudomonadota</taxon>
        <taxon>Alphaproteobacteria</taxon>
        <taxon>Rhodobacterales</taxon>
        <taxon>Paracoccaceae</taxon>
        <taxon>Gemmobacter</taxon>
    </lineage>
</organism>
<protein>
    <submittedName>
        <fullName evidence="1">Uncharacterized protein</fullName>
    </submittedName>
</protein>
<proteinExistence type="predicted"/>
<dbReference type="AlphaFoldDB" id="A0A1N7PJD5"/>
<name>A0A1N7PJD5_9RHOB</name>
<accession>A0A1N7PJD5</accession>
<evidence type="ECO:0000313" key="2">
    <source>
        <dbReference type="Proteomes" id="UP000186141"/>
    </source>
</evidence>
<sequence>MMIKAALFLLVALGVLGIFGGFRLRRRDPRRRISQSTCARCGRPRIGKGPCDCTPPEPRG</sequence>
<gene>
    <name evidence="1" type="ORF">SAMN05421774_105309</name>
</gene>
<dbReference type="STRING" id="1086013.SAMN05421774_105309"/>
<evidence type="ECO:0000313" key="1">
    <source>
        <dbReference type="EMBL" id="SIT10735.1"/>
    </source>
</evidence>